<evidence type="ECO:0008006" key="4">
    <source>
        <dbReference type="Google" id="ProtNLM"/>
    </source>
</evidence>
<evidence type="ECO:0000256" key="1">
    <source>
        <dbReference type="SAM" id="MobiDB-lite"/>
    </source>
</evidence>
<name>A0A7W7SWW9_9ACTN</name>
<evidence type="ECO:0000313" key="3">
    <source>
        <dbReference type="Proteomes" id="UP000578819"/>
    </source>
</evidence>
<reference evidence="2 3" key="1">
    <citation type="submission" date="2020-08" db="EMBL/GenBank/DDBJ databases">
        <title>Sequencing the genomes of 1000 actinobacteria strains.</title>
        <authorList>
            <person name="Klenk H.-P."/>
        </authorList>
    </citation>
    <scope>NUCLEOTIDE SEQUENCE [LARGE SCALE GENOMIC DNA]</scope>
    <source>
        <strain evidence="2 3">DSM 45886</strain>
    </source>
</reference>
<gene>
    <name evidence="2" type="ORF">FHR38_005545</name>
</gene>
<dbReference type="RefSeq" id="WP_184537596.1">
    <property type="nucleotide sequence ID" value="NZ_JACHJW010000001.1"/>
</dbReference>
<organism evidence="2 3">
    <name type="scientific">Micromonospora polyrhachis</name>
    <dbReference type="NCBI Taxonomy" id="1282883"/>
    <lineage>
        <taxon>Bacteria</taxon>
        <taxon>Bacillati</taxon>
        <taxon>Actinomycetota</taxon>
        <taxon>Actinomycetes</taxon>
        <taxon>Micromonosporales</taxon>
        <taxon>Micromonosporaceae</taxon>
        <taxon>Micromonospora</taxon>
    </lineage>
</organism>
<dbReference type="EMBL" id="JACHJW010000001">
    <property type="protein sequence ID" value="MBB4961812.1"/>
    <property type="molecule type" value="Genomic_DNA"/>
</dbReference>
<dbReference type="AlphaFoldDB" id="A0A7W7SWW9"/>
<sequence>MTDTPLARPAPPICSARGCQAPGVWALRWNNPRLHDPDRRKTWLACPDHRGSLGDFLDARGFLREVAPVPPSPTLDDVDEHSEVTG</sequence>
<feature type="region of interest" description="Disordered" evidence="1">
    <location>
        <begin position="67"/>
        <end position="86"/>
    </location>
</feature>
<comment type="caution">
    <text evidence="2">The sequence shown here is derived from an EMBL/GenBank/DDBJ whole genome shotgun (WGS) entry which is preliminary data.</text>
</comment>
<dbReference type="Proteomes" id="UP000578819">
    <property type="component" value="Unassembled WGS sequence"/>
</dbReference>
<proteinExistence type="predicted"/>
<accession>A0A7W7SWW9</accession>
<keyword evidence="3" id="KW-1185">Reference proteome</keyword>
<evidence type="ECO:0000313" key="2">
    <source>
        <dbReference type="EMBL" id="MBB4961812.1"/>
    </source>
</evidence>
<protein>
    <recommendedName>
        <fullName evidence="4">Acetone carboxylase</fullName>
    </recommendedName>
</protein>